<gene>
    <name evidence="5" type="ORF">EQG63_04280</name>
</gene>
<proteinExistence type="predicted"/>
<dbReference type="InterPro" id="IPR019734">
    <property type="entry name" value="TPR_rpt"/>
</dbReference>
<keyword evidence="4" id="KW-0732">Signal</keyword>
<evidence type="ECO:0000256" key="3">
    <source>
        <dbReference type="PROSITE-ProRule" id="PRU00339"/>
    </source>
</evidence>
<dbReference type="SUPFAM" id="SSF48452">
    <property type="entry name" value="TPR-like"/>
    <property type="match status" value="2"/>
</dbReference>
<evidence type="ECO:0000256" key="2">
    <source>
        <dbReference type="ARBA" id="ARBA00022803"/>
    </source>
</evidence>
<dbReference type="PANTHER" id="PTHR45586">
    <property type="entry name" value="TPR REPEAT-CONTAINING PROTEIN PA4667"/>
    <property type="match status" value="1"/>
</dbReference>
<feature type="chain" id="PRO_5020500196" evidence="4">
    <location>
        <begin position="18"/>
        <end position="613"/>
    </location>
</feature>
<dbReference type="EMBL" id="SBKO01000001">
    <property type="protein sequence ID" value="RXR21162.1"/>
    <property type="molecule type" value="Genomic_DNA"/>
</dbReference>
<dbReference type="Pfam" id="PF13181">
    <property type="entry name" value="TPR_8"/>
    <property type="match status" value="1"/>
</dbReference>
<evidence type="ECO:0000313" key="6">
    <source>
        <dbReference type="Proteomes" id="UP000290283"/>
    </source>
</evidence>
<dbReference type="AlphaFoldDB" id="A0A4Q1K6C7"/>
<dbReference type="PROSITE" id="PS50005">
    <property type="entry name" value="TPR"/>
    <property type="match status" value="2"/>
</dbReference>
<name>A0A4Q1K6C7_9FLAO</name>
<reference evidence="6" key="1">
    <citation type="submission" date="2019-01" db="EMBL/GenBank/DDBJ databases">
        <title>Cytophagaceae bacterium strain CAR-16.</title>
        <authorList>
            <person name="Chen W.-M."/>
        </authorList>
    </citation>
    <scope>NUCLEOTIDE SEQUENCE [LARGE SCALE GENOMIC DNA]</scope>
    <source>
        <strain evidence="6">LLJ-11</strain>
    </source>
</reference>
<feature type="repeat" description="TPR" evidence="3">
    <location>
        <begin position="38"/>
        <end position="71"/>
    </location>
</feature>
<dbReference type="InterPro" id="IPR011990">
    <property type="entry name" value="TPR-like_helical_dom_sf"/>
</dbReference>
<keyword evidence="1" id="KW-0677">Repeat</keyword>
<organism evidence="5 6">
    <name type="scientific">Flavobacterium amnicola</name>
    <dbReference type="NCBI Taxonomy" id="2506422"/>
    <lineage>
        <taxon>Bacteria</taxon>
        <taxon>Pseudomonadati</taxon>
        <taxon>Bacteroidota</taxon>
        <taxon>Flavobacteriia</taxon>
        <taxon>Flavobacteriales</taxon>
        <taxon>Flavobacteriaceae</taxon>
        <taxon>Flavobacterium</taxon>
    </lineage>
</organism>
<dbReference type="InterPro" id="IPR051012">
    <property type="entry name" value="CellSynth/LPSAsmb/PSIAsmb"/>
</dbReference>
<dbReference type="Proteomes" id="UP000290283">
    <property type="component" value="Unassembled WGS sequence"/>
</dbReference>
<keyword evidence="6" id="KW-1185">Reference proteome</keyword>
<dbReference type="SMART" id="SM00028">
    <property type="entry name" value="TPR"/>
    <property type="match status" value="5"/>
</dbReference>
<evidence type="ECO:0000256" key="1">
    <source>
        <dbReference type="ARBA" id="ARBA00022737"/>
    </source>
</evidence>
<keyword evidence="2 3" id="KW-0802">TPR repeat</keyword>
<accession>A0A4Q1K6C7</accession>
<feature type="repeat" description="TPR" evidence="3">
    <location>
        <begin position="523"/>
        <end position="556"/>
    </location>
</feature>
<comment type="caution">
    <text evidence="5">The sequence shown here is derived from an EMBL/GenBank/DDBJ whole genome shotgun (WGS) entry which is preliminary data.</text>
</comment>
<dbReference type="PANTHER" id="PTHR45586:SF1">
    <property type="entry name" value="LIPOPOLYSACCHARIDE ASSEMBLY PROTEIN B"/>
    <property type="match status" value="1"/>
</dbReference>
<evidence type="ECO:0000256" key="4">
    <source>
        <dbReference type="SAM" id="SignalP"/>
    </source>
</evidence>
<dbReference type="Gene3D" id="1.25.40.10">
    <property type="entry name" value="Tetratricopeptide repeat domain"/>
    <property type="match status" value="3"/>
</dbReference>
<feature type="signal peptide" evidence="4">
    <location>
        <begin position="1"/>
        <end position="17"/>
    </location>
</feature>
<sequence length="613" mass="71172">MRIFVSILLLFSSLVVAQEFSVTPLPGGNPQAHTQQRPPANEQLAQNYFDRGEFDKAILIYEELVKSSPNNYQFFQKEIICYQQLKQFEKAEEIIQSRISRLKYPNLFVELGYNYQLQKMQDKADKNYKIALNKINENPDNVYAVARDFEQKTLISQAVQAYQLGQQLNPNVNFDYQIAMLQGQLGNIDLMINSLVDYAYKFPTNIVLVQNSLQRFLTEDHTKVFSDALRKALLLRTQKTQDIFWNEFMSWYFVTQKEYGKAFIQEKAIYKRSPDNFDKILSLARLASGEKEKLVEREILEFVLANTQHPDVIIDVNCAVLEMDIEKATTVEYPVISQKIAALLQQYGWSSTTIKLQILKAHFDAFYLKQFDSAKNTLTKALDLPLNIYQKAEVKLELADILLLDEKFNQAIIYYAQVESDLENDQVAHQASLKMAKASYFKGDFEWAQKQFKVHKSSTSQLIANDAMEYFLLISDNTVEDSTQVALKKFAKADFLAYQNKNTEALQAFKAILEQHKGEAIEDETLLKIGELYEKQNQFTEALSYYQQIIDKHSEDIYIDEALFYSAEINRKHILDNEKAKSLYEKILFNHQDSIYFVESQNNYRKLRGDANL</sequence>
<protein>
    <submittedName>
        <fullName evidence="5">Tetratricopeptide repeat protein</fullName>
    </submittedName>
</protein>
<dbReference type="RefSeq" id="WP_129434766.1">
    <property type="nucleotide sequence ID" value="NZ_SBKO01000001.1"/>
</dbReference>
<dbReference type="Pfam" id="PF13174">
    <property type="entry name" value="TPR_6"/>
    <property type="match status" value="1"/>
</dbReference>
<evidence type="ECO:0000313" key="5">
    <source>
        <dbReference type="EMBL" id="RXR21162.1"/>
    </source>
</evidence>
<dbReference type="OrthoDB" id="9763354at2"/>